<evidence type="ECO:0000313" key="7">
    <source>
        <dbReference type="EMBL" id="JAP95598.1"/>
    </source>
</evidence>
<keyword evidence="3" id="KW-0547">Nucleotide-binding</keyword>
<dbReference type="PANTHER" id="PTHR24345">
    <property type="entry name" value="SERINE/THREONINE-PROTEIN KINASE PLK"/>
    <property type="match status" value="1"/>
</dbReference>
<name>A0A146KHI6_9EUKA</name>
<dbReference type="GO" id="GO:0005634">
    <property type="term" value="C:nucleus"/>
    <property type="evidence" value="ECO:0007669"/>
    <property type="project" value="TreeGrafter"/>
</dbReference>
<dbReference type="SUPFAM" id="SSF56112">
    <property type="entry name" value="Protein kinase-like (PK-like)"/>
    <property type="match status" value="1"/>
</dbReference>
<dbReference type="InterPro" id="IPR011009">
    <property type="entry name" value="Kinase-like_dom_sf"/>
</dbReference>
<dbReference type="GO" id="GO:0004674">
    <property type="term" value="F:protein serine/threonine kinase activity"/>
    <property type="evidence" value="ECO:0007669"/>
    <property type="project" value="UniProtKB-KW"/>
</dbReference>
<dbReference type="PROSITE" id="PS50011">
    <property type="entry name" value="PROTEIN_KINASE_DOM"/>
    <property type="match status" value="1"/>
</dbReference>
<keyword evidence="2" id="KW-0808">Transferase</keyword>
<evidence type="ECO:0000256" key="2">
    <source>
        <dbReference type="ARBA" id="ARBA00022679"/>
    </source>
</evidence>
<accession>A0A146KHI6</accession>
<keyword evidence="1" id="KW-0723">Serine/threonine-protein kinase</keyword>
<dbReference type="Pfam" id="PF00069">
    <property type="entry name" value="Pkinase"/>
    <property type="match status" value="1"/>
</dbReference>
<evidence type="ECO:0000256" key="4">
    <source>
        <dbReference type="ARBA" id="ARBA00022777"/>
    </source>
</evidence>
<dbReference type="Gene3D" id="1.10.510.10">
    <property type="entry name" value="Transferase(Phosphotransferase) domain 1"/>
    <property type="match status" value="1"/>
</dbReference>
<evidence type="ECO:0000256" key="1">
    <source>
        <dbReference type="ARBA" id="ARBA00022527"/>
    </source>
</evidence>
<sequence length="169" mass="19570">MLHSIVHQQNYLHLDIKPENILLLKYNDAILGDLGISQQIDEAQGYAYCEDGTLNFMAPEVMKGERITFACDIWSLGVVWYYILFDKLPYNLGQGDVDTYMIQKLEKAKINFNYQQQGKEFEILAQMTQSMLHLNPMQRPTIQQIIDKTQNKLTQILGSFLHIVTDLLI</sequence>
<dbReference type="InterPro" id="IPR000719">
    <property type="entry name" value="Prot_kinase_dom"/>
</dbReference>
<dbReference type="GO" id="GO:0005524">
    <property type="term" value="F:ATP binding"/>
    <property type="evidence" value="ECO:0007669"/>
    <property type="project" value="UniProtKB-KW"/>
</dbReference>
<dbReference type="EMBL" id="GDID01001008">
    <property type="protein sequence ID" value="JAP95598.1"/>
    <property type="molecule type" value="Transcribed_RNA"/>
</dbReference>
<dbReference type="PANTHER" id="PTHR24345:SF0">
    <property type="entry name" value="CELL CYCLE SERINE_THREONINE-PROTEIN KINASE CDC5_MSD2"/>
    <property type="match status" value="1"/>
</dbReference>
<proteinExistence type="predicted"/>
<feature type="domain" description="Protein kinase" evidence="6">
    <location>
        <begin position="1"/>
        <end position="153"/>
    </location>
</feature>
<dbReference type="PROSITE" id="PS00108">
    <property type="entry name" value="PROTEIN_KINASE_ST"/>
    <property type="match status" value="1"/>
</dbReference>
<evidence type="ECO:0000259" key="6">
    <source>
        <dbReference type="PROSITE" id="PS50011"/>
    </source>
</evidence>
<evidence type="ECO:0000256" key="5">
    <source>
        <dbReference type="ARBA" id="ARBA00022840"/>
    </source>
</evidence>
<gene>
    <name evidence="7" type="ORF">TPC1_11358</name>
</gene>
<organism evidence="7">
    <name type="scientific">Trepomonas sp. PC1</name>
    <dbReference type="NCBI Taxonomy" id="1076344"/>
    <lineage>
        <taxon>Eukaryota</taxon>
        <taxon>Metamonada</taxon>
        <taxon>Diplomonadida</taxon>
        <taxon>Hexamitidae</taxon>
        <taxon>Hexamitinae</taxon>
        <taxon>Trepomonas</taxon>
    </lineage>
</organism>
<keyword evidence="5" id="KW-0067">ATP-binding</keyword>
<reference evidence="7" key="1">
    <citation type="submission" date="2015-07" db="EMBL/GenBank/DDBJ databases">
        <title>Adaptation to a free-living lifestyle via gene acquisitions in the diplomonad Trepomonas sp. PC1.</title>
        <authorList>
            <person name="Xu F."/>
            <person name="Jerlstrom-Hultqvist J."/>
            <person name="Kolisko M."/>
            <person name="Simpson A.G.B."/>
            <person name="Roger A.J."/>
            <person name="Svard S.G."/>
            <person name="Andersson J.O."/>
        </authorList>
    </citation>
    <scope>NUCLEOTIDE SEQUENCE</scope>
    <source>
        <strain evidence="7">PC1</strain>
    </source>
</reference>
<evidence type="ECO:0000256" key="3">
    <source>
        <dbReference type="ARBA" id="ARBA00022741"/>
    </source>
</evidence>
<dbReference type="SMART" id="SM00220">
    <property type="entry name" value="S_TKc"/>
    <property type="match status" value="1"/>
</dbReference>
<dbReference type="AlphaFoldDB" id="A0A146KHI6"/>
<dbReference type="InterPro" id="IPR008271">
    <property type="entry name" value="Ser/Thr_kinase_AS"/>
</dbReference>
<protein>
    <submittedName>
        <fullName evidence="7">Kinase</fullName>
    </submittedName>
</protein>
<keyword evidence="4 7" id="KW-0418">Kinase</keyword>